<dbReference type="InParanoid" id="A0A1M6QCJ6"/>
<feature type="transmembrane region" description="Helical" evidence="1">
    <location>
        <begin position="121"/>
        <end position="140"/>
    </location>
</feature>
<proteinExistence type="predicted"/>
<dbReference type="STRING" id="1123071.SAMN02745181_3359"/>
<dbReference type="EMBL" id="FQYR01000006">
    <property type="protein sequence ID" value="SHK18009.1"/>
    <property type="molecule type" value="Genomic_DNA"/>
</dbReference>
<feature type="transmembrane region" description="Helical" evidence="1">
    <location>
        <begin position="255"/>
        <end position="277"/>
    </location>
</feature>
<dbReference type="Proteomes" id="UP000184510">
    <property type="component" value="Unassembled WGS sequence"/>
</dbReference>
<evidence type="ECO:0008006" key="4">
    <source>
        <dbReference type="Google" id="ProtNLM"/>
    </source>
</evidence>
<evidence type="ECO:0000256" key="1">
    <source>
        <dbReference type="SAM" id="Phobius"/>
    </source>
</evidence>
<feature type="transmembrane region" description="Helical" evidence="1">
    <location>
        <begin position="7"/>
        <end position="28"/>
    </location>
</feature>
<name>A0A1M6QCJ6_9BACT</name>
<feature type="transmembrane region" description="Helical" evidence="1">
    <location>
        <begin position="152"/>
        <end position="171"/>
    </location>
</feature>
<evidence type="ECO:0000313" key="2">
    <source>
        <dbReference type="EMBL" id="SHK18009.1"/>
    </source>
</evidence>
<accession>A0A1M6QCJ6</accession>
<keyword evidence="3" id="KW-1185">Reference proteome</keyword>
<feature type="transmembrane region" description="Helical" evidence="1">
    <location>
        <begin position="95"/>
        <end position="115"/>
    </location>
</feature>
<feature type="transmembrane region" description="Helical" evidence="1">
    <location>
        <begin position="197"/>
        <end position="217"/>
    </location>
</feature>
<gene>
    <name evidence="2" type="ORF">SAMN02745181_3359</name>
</gene>
<reference evidence="2 3" key="1">
    <citation type="submission" date="2016-11" db="EMBL/GenBank/DDBJ databases">
        <authorList>
            <person name="Jaros S."/>
            <person name="Januszkiewicz K."/>
            <person name="Wedrychowicz H."/>
        </authorList>
    </citation>
    <scope>NUCLEOTIDE SEQUENCE [LARGE SCALE GENOMIC DNA]</scope>
    <source>
        <strain evidence="2 3">DSM 18772</strain>
    </source>
</reference>
<protein>
    <recommendedName>
        <fullName evidence="4">DoxX protein</fullName>
    </recommendedName>
</protein>
<sequence length="287" mass="32981">MNFTNRTFMWLLRIATFLTLFCRGWLYLRWNCPLREIFWTEKWMTPLVDYFLHMDWAQFSQTSDPYITFLFRAIGIFLMVAGGAALFVSKNTRRLTDILVVATFFTILHAFAAWHGKDYQIGMLIEMALQAFSPLLLLIAIRRGIEANSFDWISKAVIALTFVGHGLYAVGHHPVPANFVTMSMNILGLSEGISKSFLLAAGYLDFIAAALIFLPYASIRKYSFYYMVFWGFVTALARVVNHYNPAEKFNGIDPWLFETLVRTPHWALPLIMGLLIANQQKQNTLES</sequence>
<evidence type="ECO:0000313" key="3">
    <source>
        <dbReference type="Proteomes" id="UP000184510"/>
    </source>
</evidence>
<dbReference type="AlphaFoldDB" id="A0A1M6QCJ6"/>
<feature type="transmembrane region" description="Helical" evidence="1">
    <location>
        <begin position="224"/>
        <end position="243"/>
    </location>
</feature>
<keyword evidence="1" id="KW-0472">Membrane</keyword>
<keyword evidence="1" id="KW-0812">Transmembrane</keyword>
<feature type="transmembrane region" description="Helical" evidence="1">
    <location>
        <begin position="66"/>
        <end position="88"/>
    </location>
</feature>
<keyword evidence="1" id="KW-1133">Transmembrane helix</keyword>
<organism evidence="2 3">
    <name type="scientific">Rubritalea squalenifaciens DSM 18772</name>
    <dbReference type="NCBI Taxonomy" id="1123071"/>
    <lineage>
        <taxon>Bacteria</taxon>
        <taxon>Pseudomonadati</taxon>
        <taxon>Verrucomicrobiota</taxon>
        <taxon>Verrucomicrobiia</taxon>
        <taxon>Verrucomicrobiales</taxon>
        <taxon>Rubritaleaceae</taxon>
        <taxon>Rubritalea</taxon>
    </lineage>
</organism>